<evidence type="ECO:0000256" key="6">
    <source>
        <dbReference type="SAM" id="Coils"/>
    </source>
</evidence>
<reference evidence="9" key="1">
    <citation type="submission" date="2022-07" db="EMBL/GenBank/DDBJ databases">
        <title>Phylogenomic reconstructions and comparative analyses of Kickxellomycotina fungi.</title>
        <authorList>
            <person name="Reynolds N.K."/>
            <person name="Stajich J.E."/>
            <person name="Barry K."/>
            <person name="Grigoriev I.V."/>
            <person name="Crous P."/>
            <person name="Smith M.E."/>
        </authorList>
    </citation>
    <scope>NUCLEOTIDE SEQUENCE</scope>
    <source>
        <strain evidence="9">RSA 567</strain>
    </source>
</reference>
<feature type="coiled-coil region" evidence="6">
    <location>
        <begin position="267"/>
        <end position="294"/>
    </location>
</feature>
<dbReference type="CDD" id="cd14705">
    <property type="entry name" value="bZIP_Zip1"/>
    <property type="match status" value="1"/>
</dbReference>
<sequence length="349" mass="37032">MSHSLNDYLRALNPDSPDDTPAITAQEVQDELALWSGMQFNFDNSQSSPLSLLPSPSFMFDQTQLPTTGASASSTATAGLAPGSGNPSLTNLPSGLDYMPLRQDHSHQQQPTPSAAATGTTTPTNGLVPPLNNFDALIGLFSSSRSSAVPVATDPALLAATVAHSFPTNSTHRSAMAAFPTILPNHAVPKPPAAATPSPTKATTKPSSDGEATGGVPTHNSSSVHETSSAKGKTEQPNETDHVAEEDKRRRNTAASARFRAKKKLREQAMERTAKEMTAKVEMLEKRVRGLETENKWLRGLITEKNPDLLQLKAQVGSSTNESNDTTATSPQPPPIKRQKLLPSTMAGL</sequence>
<keyword evidence="5" id="KW-0539">Nucleus</keyword>
<dbReference type="Gene3D" id="1.20.5.170">
    <property type="match status" value="1"/>
</dbReference>
<dbReference type="AlphaFoldDB" id="A0A9W8B7C1"/>
<dbReference type="SUPFAM" id="SSF57959">
    <property type="entry name" value="Leucine zipper domain"/>
    <property type="match status" value="1"/>
</dbReference>
<keyword evidence="2" id="KW-0805">Transcription regulation</keyword>
<dbReference type="Pfam" id="PF07716">
    <property type="entry name" value="bZIP_2"/>
    <property type="match status" value="1"/>
</dbReference>
<dbReference type="EMBL" id="JANBQB010000002">
    <property type="protein sequence ID" value="KAJ1985296.1"/>
    <property type="molecule type" value="Genomic_DNA"/>
</dbReference>
<gene>
    <name evidence="9" type="ORF">H4R34_000117</name>
</gene>
<feature type="region of interest" description="Disordered" evidence="7">
    <location>
        <begin position="63"/>
        <end position="128"/>
    </location>
</feature>
<feature type="compositionally biased region" description="Polar residues" evidence="7">
    <location>
        <begin position="218"/>
        <end position="231"/>
    </location>
</feature>
<dbReference type="PANTHER" id="PTHR13044">
    <property type="entry name" value="ACTIVATING TRANSCRIPTION FACTOR ATF 4/5"/>
    <property type="match status" value="1"/>
</dbReference>
<feature type="region of interest" description="Disordered" evidence="7">
    <location>
        <begin position="187"/>
        <end position="264"/>
    </location>
</feature>
<dbReference type="PROSITE" id="PS00036">
    <property type="entry name" value="BZIP_BASIC"/>
    <property type="match status" value="1"/>
</dbReference>
<dbReference type="GO" id="GO:0000977">
    <property type="term" value="F:RNA polymerase II transcription regulatory region sequence-specific DNA binding"/>
    <property type="evidence" value="ECO:0007669"/>
    <property type="project" value="TreeGrafter"/>
</dbReference>
<protein>
    <recommendedName>
        <fullName evidence="8">BZIP domain-containing protein</fullName>
    </recommendedName>
</protein>
<dbReference type="GO" id="GO:0005634">
    <property type="term" value="C:nucleus"/>
    <property type="evidence" value="ECO:0007669"/>
    <property type="project" value="UniProtKB-SubCell"/>
</dbReference>
<evidence type="ECO:0000259" key="8">
    <source>
        <dbReference type="PROSITE" id="PS00036"/>
    </source>
</evidence>
<dbReference type="InterPro" id="IPR046347">
    <property type="entry name" value="bZIP_sf"/>
</dbReference>
<dbReference type="OrthoDB" id="1939598at2759"/>
<keyword evidence="6" id="KW-0175">Coiled coil</keyword>
<evidence type="ECO:0000256" key="7">
    <source>
        <dbReference type="SAM" id="MobiDB-lite"/>
    </source>
</evidence>
<dbReference type="InterPro" id="IPR004827">
    <property type="entry name" value="bZIP"/>
</dbReference>
<comment type="caution">
    <text evidence="9">The sequence shown here is derived from an EMBL/GenBank/DDBJ whole genome shotgun (WGS) entry which is preliminary data.</text>
</comment>
<evidence type="ECO:0000256" key="3">
    <source>
        <dbReference type="ARBA" id="ARBA00023125"/>
    </source>
</evidence>
<comment type="subcellular location">
    <subcellularLocation>
        <location evidence="1">Nucleus</location>
    </subcellularLocation>
</comment>
<feature type="compositionally biased region" description="Low complexity" evidence="7">
    <location>
        <begin position="108"/>
        <end position="124"/>
    </location>
</feature>
<keyword evidence="10" id="KW-1185">Reference proteome</keyword>
<keyword evidence="3" id="KW-0238">DNA-binding</keyword>
<feature type="compositionally biased region" description="Low complexity" evidence="7">
    <location>
        <begin position="65"/>
        <end position="85"/>
    </location>
</feature>
<evidence type="ECO:0000256" key="2">
    <source>
        <dbReference type="ARBA" id="ARBA00023015"/>
    </source>
</evidence>
<feature type="compositionally biased region" description="Basic and acidic residues" evidence="7">
    <location>
        <begin position="232"/>
        <end position="249"/>
    </location>
</feature>
<feature type="compositionally biased region" description="Polar residues" evidence="7">
    <location>
        <begin position="316"/>
        <end position="330"/>
    </location>
</feature>
<evidence type="ECO:0000313" key="9">
    <source>
        <dbReference type="EMBL" id="KAJ1985296.1"/>
    </source>
</evidence>
<evidence type="ECO:0000256" key="4">
    <source>
        <dbReference type="ARBA" id="ARBA00023163"/>
    </source>
</evidence>
<evidence type="ECO:0000256" key="1">
    <source>
        <dbReference type="ARBA" id="ARBA00004123"/>
    </source>
</evidence>
<keyword evidence="4" id="KW-0804">Transcription</keyword>
<proteinExistence type="predicted"/>
<feature type="domain" description="BZIP" evidence="8">
    <location>
        <begin position="248"/>
        <end position="262"/>
    </location>
</feature>
<accession>A0A9W8B7C1</accession>
<organism evidence="9 10">
    <name type="scientific">Dimargaris verticillata</name>
    <dbReference type="NCBI Taxonomy" id="2761393"/>
    <lineage>
        <taxon>Eukaryota</taxon>
        <taxon>Fungi</taxon>
        <taxon>Fungi incertae sedis</taxon>
        <taxon>Zoopagomycota</taxon>
        <taxon>Kickxellomycotina</taxon>
        <taxon>Dimargaritomycetes</taxon>
        <taxon>Dimargaritales</taxon>
        <taxon>Dimargaritaceae</taxon>
        <taxon>Dimargaris</taxon>
    </lineage>
</organism>
<feature type="region of interest" description="Disordered" evidence="7">
    <location>
        <begin position="315"/>
        <end position="349"/>
    </location>
</feature>
<feature type="compositionally biased region" description="Low complexity" evidence="7">
    <location>
        <begin position="195"/>
        <end position="207"/>
    </location>
</feature>
<dbReference type="GO" id="GO:0001228">
    <property type="term" value="F:DNA-binding transcription activator activity, RNA polymerase II-specific"/>
    <property type="evidence" value="ECO:0007669"/>
    <property type="project" value="TreeGrafter"/>
</dbReference>
<name>A0A9W8B7C1_9FUNG</name>
<dbReference type="Proteomes" id="UP001151582">
    <property type="component" value="Unassembled WGS sequence"/>
</dbReference>
<dbReference type="PANTHER" id="PTHR13044:SF14">
    <property type="entry name" value="CRYPTOCEPHAL, ISOFORM A"/>
    <property type="match status" value="1"/>
</dbReference>
<evidence type="ECO:0000256" key="5">
    <source>
        <dbReference type="ARBA" id="ARBA00023242"/>
    </source>
</evidence>
<evidence type="ECO:0000313" key="10">
    <source>
        <dbReference type="Proteomes" id="UP001151582"/>
    </source>
</evidence>